<dbReference type="EMBL" id="CP015249">
    <property type="protein sequence ID" value="ANB18351.1"/>
    <property type="molecule type" value="Genomic_DNA"/>
</dbReference>
<proteinExistence type="predicted"/>
<feature type="transmembrane region" description="Helical" evidence="1">
    <location>
        <begin position="50"/>
        <end position="69"/>
    </location>
</feature>
<keyword evidence="1" id="KW-1133">Transmembrane helix</keyword>
<dbReference type="KEGG" id="dko:I596_2343"/>
<dbReference type="RefSeq" id="WP_067647667.1">
    <property type="nucleotide sequence ID" value="NZ_CP015249.1"/>
</dbReference>
<keyword evidence="1" id="KW-0472">Membrane</keyword>
<keyword evidence="1" id="KW-0812">Transmembrane</keyword>
<reference evidence="2 3" key="1">
    <citation type="submission" date="2016-04" db="EMBL/GenBank/DDBJ databases">
        <title>Complete genome sequence of Dokdonella koreensis DS-123T.</title>
        <authorList>
            <person name="Kim J.F."/>
            <person name="Lee H."/>
            <person name="Kwak M.-J."/>
        </authorList>
    </citation>
    <scope>NUCLEOTIDE SEQUENCE [LARGE SCALE GENOMIC DNA]</scope>
    <source>
        <strain evidence="2 3">DS-123</strain>
    </source>
</reference>
<name>A0A160DVZ8_9GAMM</name>
<gene>
    <name evidence="2" type="ORF">I596_2343</name>
</gene>
<evidence type="ECO:0000256" key="1">
    <source>
        <dbReference type="SAM" id="Phobius"/>
    </source>
</evidence>
<dbReference type="OrthoDB" id="5956808at2"/>
<keyword evidence="3" id="KW-1185">Reference proteome</keyword>
<evidence type="ECO:0000313" key="3">
    <source>
        <dbReference type="Proteomes" id="UP000076830"/>
    </source>
</evidence>
<sequence length="153" mass="16438">MTDFEIQRRLRDLRLPVEPSHDLWPGIATRILAAEAVAPVPAVRRRRLPLALAAGVAVAAVAGVLSVALQRQPDPQPLVHGEATGLPGIRGVELDRIPGNDPRLAGATLVIDSAQQQLEQALEQQPEAVFLVGLLNRTHAQRMKLERIGAQAG</sequence>
<accession>A0A160DVZ8</accession>
<evidence type="ECO:0000313" key="2">
    <source>
        <dbReference type="EMBL" id="ANB18351.1"/>
    </source>
</evidence>
<dbReference type="Proteomes" id="UP000076830">
    <property type="component" value="Chromosome"/>
</dbReference>
<organism evidence="2 3">
    <name type="scientific">Dokdonella koreensis DS-123</name>
    <dbReference type="NCBI Taxonomy" id="1300342"/>
    <lineage>
        <taxon>Bacteria</taxon>
        <taxon>Pseudomonadati</taxon>
        <taxon>Pseudomonadota</taxon>
        <taxon>Gammaproteobacteria</taxon>
        <taxon>Lysobacterales</taxon>
        <taxon>Rhodanobacteraceae</taxon>
        <taxon>Dokdonella</taxon>
    </lineage>
</organism>
<dbReference type="PATRIC" id="fig|1300342.3.peg.2283"/>
<protein>
    <submittedName>
        <fullName evidence="2">Uncharacterized protein</fullName>
    </submittedName>
</protein>
<dbReference type="STRING" id="1300342.I596_2343"/>
<dbReference type="AlphaFoldDB" id="A0A160DVZ8"/>